<feature type="chain" id="PRO_5046334417" evidence="2">
    <location>
        <begin position="21"/>
        <end position="441"/>
    </location>
</feature>
<dbReference type="PROSITE" id="PS51257">
    <property type="entry name" value="PROKAR_LIPOPROTEIN"/>
    <property type="match status" value="1"/>
</dbReference>
<feature type="signal peptide" evidence="2">
    <location>
        <begin position="1"/>
        <end position="20"/>
    </location>
</feature>
<sequence length="441" mass="45861">MRSSLTTLLAATGLVQLASAAACKPRFCRNAILGAADNSGIDDCNAFLLTTVILPVSTAYSTPTAAVTKTHNRVISETETDSYTSDYQPTSVIWSTYTSVDTINSVTLTTKKLVTTTTSPLTTKTTTTALHTTTSTTTTMTTTRRFGKKRDEGGDENPLAQTITQSVIPEYASACSDVDAYTSNCLALGATATVTTISPVESLILSSTLTSTASADSSVYVSTTITQTTTKTLPSLHSTKTVESTTIIVTSTDTSTEVTATSTITSYGIKVSTLVTTTTTTTLATASPTPYTFKVYSGNSNLNGNYLDYVTKAKQPVLTNSNFPGDYAIGFAGASSANVFVFTPKGLAVIVPSGSGSNTVNTPYYLTVDSNGNVIPNSAPASDATIITCQLSTIFGTTYLSSCNLYLTSKKITVAGSSLTILTASNSNSGSLTISVSTSSY</sequence>
<feature type="region of interest" description="Disordered" evidence="1">
    <location>
        <begin position="132"/>
        <end position="158"/>
    </location>
</feature>
<keyword evidence="4" id="KW-1185">Reference proteome</keyword>
<protein>
    <submittedName>
        <fullName evidence="3">Uncharacterized protein</fullName>
    </submittedName>
</protein>
<reference evidence="3 4" key="1">
    <citation type="submission" date="2024-01" db="EMBL/GenBank/DDBJ databases">
        <authorList>
            <person name="Allen C."/>
            <person name="Tagirdzhanova G."/>
        </authorList>
    </citation>
    <scope>NUCLEOTIDE SEQUENCE [LARGE SCALE GENOMIC DNA]</scope>
</reference>
<dbReference type="EMBL" id="CAWUHC010000027">
    <property type="protein sequence ID" value="CAK7219588.1"/>
    <property type="molecule type" value="Genomic_DNA"/>
</dbReference>
<proteinExistence type="predicted"/>
<dbReference type="Proteomes" id="UP001642406">
    <property type="component" value="Unassembled WGS sequence"/>
</dbReference>
<name>A0ABP0BIZ1_9PEZI</name>
<evidence type="ECO:0000313" key="3">
    <source>
        <dbReference type="EMBL" id="CAK7219588.1"/>
    </source>
</evidence>
<evidence type="ECO:0000313" key="4">
    <source>
        <dbReference type="Proteomes" id="UP001642406"/>
    </source>
</evidence>
<feature type="compositionally biased region" description="Low complexity" evidence="1">
    <location>
        <begin position="132"/>
        <end position="143"/>
    </location>
</feature>
<keyword evidence="2" id="KW-0732">Signal</keyword>
<gene>
    <name evidence="3" type="ORF">SBRCBS47491_003904</name>
</gene>
<evidence type="ECO:0000256" key="2">
    <source>
        <dbReference type="SAM" id="SignalP"/>
    </source>
</evidence>
<comment type="caution">
    <text evidence="3">The sequence shown here is derived from an EMBL/GenBank/DDBJ whole genome shotgun (WGS) entry which is preliminary data.</text>
</comment>
<evidence type="ECO:0000256" key="1">
    <source>
        <dbReference type="SAM" id="MobiDB-lite"/>
    </source>
</evidence>
<accession>A0ABP0BIZ1</accession>
<organism evidence="3 4">
    <name type="scientific">Sporothrix bragantina</name>
    <dbReference type="NCBI Taxonomy" id="671064"/>
    <lineage>
        <taxon>Eukaryota</taxon>
        <taxon>Fungi</taxon>
        <taxon>Dikarya</taxon>
        <taxon>Ascomycota</taxon>
        <taxon>Pezizomycotina</taxon>
        <taxon>Sordariomycetes</taxon>
        <taxon>Sordariomycetidae</taxon>
        <taxon>Ophiostomatales</taxon>
        <taxon>Ophiostomataceae</taxon>
        <taxon>Sporothrix</taxon>
    </lineage>
</organism>